<sequence length="478" mass="54898">MSLPSLPTEILVDVFFSLGGYTVMRCKEVCKIFRRIISTNVKLQYKSKLYCSSMIDCCSSFPLMSSQERLTALNAYLNARISSAQSWPEGELDRCYPPNSSYCWTYCSKVLTYIREPETVISFAFLNRHAPTPFHQMTFLLKNIGNPEAGEPETDPRQDLLIIFGITQNQHGDRGYGMSMLSLSDGSPHPRAQQSSILLDLIEHTSIWDSAEIYHDFFAMLISRPEDNNSRIGTLAVFNWVTGTLDHNITVPEGCFVFIDKEHILAGVVNLEMDRIELRVYRLGREDPILTFPFPKSSHLDCFSYAYLRRNSPNFSDAFPQEQYTLPFTSDPSNRVIAFVMAGEHPKHPWQIQSVFPISAITSYINHNPMNCLEVPWGQWPQCTFGWPTLKARITVSGNRIAIGNLALQTITIYDFHERWWAKQLVPLYCAPWTQSYQTIRLPQDEQIIKVKQLGVFWLDEDMLIVLVEGRSIEYLRI</sequence>
<dbReference type="EMBL" id="ML208544">
    <property type="protein sequence ID" value="TFK63020.1"/>
    <property type="molecule type" value="Genomic_DNA"/>
</dbReference>
<protein>
    <submittedName>
        <fullName evidence="1">Uncharacterized protein</fullName>
    </submittedName>
</protein>
<dbReference type="Proteomes" id="UP000308600">
    <property type="component" value="Unassembled WGS sequence"/>
</dbReference>
<reference evidence="1 2" key="1">
    <citation type="journal article" date="2019" name="Nat. Ecol. Evol.">
        <title>Megaphylogeny resolves global patterns of mushroom evolution.</title>
        <authorList>
            <person name="Varga T."/>
            <person name="Krizsan K."/>
            <person name="Foldi C."/>
            <person name="Dima B."/>
            <person name="Sanchez-Garcia M."/>
            <person name="Sanchez-Ramirez S."/>
            <person name="Szollosi G.J."/>
            <person name="Szarkandi J.G."/>
            <person name="Papp V."/>
            <person name="Albert L."/>
            <person name="Andreopoulos W."/>
            <person name="Angelini C."/>
            <person name="Antonin V."/>
            <person name="Barry K.W."/>
            <person name="Bougher N.L."/>
            <person name="Buchanan P."/>
            <person name="Buyck B."/>
            <person name="Bense V."/>
            <person name="Catcheside P."/>
            <person name="Chovatia M."/>
            <person name="Cooper J."/>
            <person name="Damon W."/>
            <person name="Desjardin D."/>
            <person name="Finy P."/>
            <person name="Geml J."/>
            <person name="Haridas S."/>
            <person name="Hughes K."/>
            <person name="Justo A."/>
            <person name="Karasinski D."/>
            <person name="Kautmanova I."/>
            <person name="Kiss B."/>
            <person name="Kocsube S."/>
            <person name="Kotiranta H."/>
            <person name="LaButti K.M."/>
            <person name="Lechner B.E."/>
            <person name="Liimatainen K."/>
            <person name="Lipzen A."/>
            <person name="Lukacs Z."/>
            <person name="Mihaltcheva S."/>
            <person name="Morgado L.N."/>
            <person name="Niskanen T."/>
            <person name="Noordeloos M.E."/>
            <person name="Ohm R.A."/>
            <person name="Ortiz-Santana B."/>
            <person name="Ovrebo C."/>
            <person name="Racz N."/>
            <person name="Riley R."/>
            <person name="Savchenko A."/>
            <person name="Shiryaev A."/>
            <person name="Soop K."/>
            <person name="Spirin V."/>
            <person name="Szebenyi C."/>
            <person name="Tomsovsky M."/>
            <person name="Tulloss R.E."/>
            <person name="Uehling J."/>
            <person name="Grigoriev I.V."/>
            <person name="Vagvolgyi C."/>
            <person name="Papp T."/>
            <person name="Martin F.M."/>
            <person name="Miettinen O."/>
            <person name="Hibbett D.S."/>
            <person name="Nagy L.G."/>
        </authorList>
    </citation>
    <scope>NUCLEOTIDE SEQUENCE [LARGE SCALE GENOMIC DNA]</scope>
    <source>
        <strain evidence="1 2">NL-1719</strain>
    </source>
</reference>
<keyword evidence="2" id="KW-1185">Reference proteome</keyword>
<evidence type="ECO:0000313" key="2">
    <source>
        <dbReference type="Proteomes" id="UP000308600"/>
    </source>
</evidence>
<organism evidence="1 2">
    <name type="scientific">Pluteus cervinus</name>
    <dbReference type="NCBI Taxonomy" id="181527"/>
    <lineage>
        <taxon>Eukaryota</taxon>
        <taxon>Fungi</taxon>
        <taxon>Dikarya</taxon>
        <taxon>Basidiomycota</taxon>
        <taxon>Agaricomycotina</taxon>
        <taxon>Agaricomycetes</taxon>
        <taxon>Agaricomycetidae</taxon>
        <taxon>Agaricales</taxon>
        <taxon>Pluteineae</taxon>
        <taxon>Pluteaceae</taxon>
        <taxon>Pluteus</taxon>
    </lineage>
</organism>
<accession>A0ACD3AC60</accession>
<name>A0ACD3AC60_9AGAR</name>
<evidence type="ECO:0000313" key="1">
    <source>
        <dbReference type="EMBL" id="TFK63020.1"/>
    </source>
</evidence>
<gene>
    <name evidence="1" type="ORF">BDN72DRAFT_848105</name>
</gene>
<proteinExistence type="predicted"/>